<sequence>EPITYGLKNALWKEEISRNIIRWKNAVLNISVGQISGAVGTYQHLDPEIEIDVCEKLGLTAETISSQVISRDRHAEYLVSLALIATTIEKISIEIRHLQKTEVLEVEEYFLKGQKGSSAMPHKRNPIITERMTGFARLLRSNAMAALENVALWHERDISHSSVERIIIPDSTTLMDYMLNKMIYLLENLYVYPDNMMKNINLTNGLIFSQEVLLALIKKGISREESYELVQKNAMQAWDKKISFKELLFKDNNIMKHLSKSEVDELFNLDKILININKIYKRIGIN</sequence>
<evidence type="ECO:0000256" key="3">
    <source>
        <dbReference type="ARBA" id="ARBA00008273"/>
    </source>
</evidence>
<dbReference type="FunFam" id="1.20.200.10:FF:000008">
    <property type="entry name" value="Adenylosuccinate lyase"/>
    <property type="match status" value="1"/>
</dbReference>
<dbReference type="PANTHER" id="PTHR43172:SF1">
    <property type="entry name" value="ADENYLOSUCCINATE LYASE"/>
    <property type="match status" value="1"/>
</dbReference>
<evidence type="ECO:0000256" key="1">
    <source>
        <dbReference type="ARBA" id="ARBA00004706"/>
    </source>
</evidence>
<dbReference type="SMART" id="SM00998">
    <property type="entry name" value="ADSL_C"/>
    <property type="match status" value="1"/>
</dbReference>
<reference evidence="12" key="1">
    <citation type="submission" date="2018-05" db="EMBL/GenBank/DDBJ databases">
        <authorList>
            <person name="Lanie J.A."/>
            <person name="Ng W.-L."/>
            <person name="Kazmierczak K.M."/>
            <person name="Andrzejewski T.M."/>
            <person name="Davidsen T.M."/>
            <person name="Wayne K.J."/>
            <person name="Tettelin H."/>
            <person name="Glass J.I."/>
            <person name="Rusch D."/>
            <person name="Podicherti R."/>
            <person name="Tsui H.-C.T."/>
            <person name="Winkler M.E."/>
        </authorList>
    </citation>
    <scope>NUCLEOTIDE SEQUENCE</scope>
</reference>
<accession>A0A382S236</accession>
<evidence type="ECO:0000256" key="7">
    <source>
        <dbReference type="ARBA" id="ARBA00023239"/>
    </source>
</evidence>
<dbReference type="GO" id="GO:0006189">
    <property type="term" value="P:'de novo' IMP biosynthetic process"/>
    <property type="evidence" value="ECO:0007669"/>
    <property type="project" value="UniProtKB-UniPathway"/>
</dbReference>
<evidence type="ECO:0000256" key="4">
    <source>
        <dbReference type="ARBA" id="ARBA00012339"/>
    </source>
</evidence>
<keyword evidence="7" id="KW-0456">Lyase</keyword>
<dbReference type="InterPro" id="IPR019468">
    <property type="entry name" value="AdenyloSucc_lyase_C"/>
</dbReference>
<keyword evidence="6" id="KW-0658">Purine biosynthesis</keyword>
<dbReference type="SUPFAM" id="SSF48557">
    <property type="entry name" value="L-aspartase-like"/>
    <property type="match status" value="1"/>
</dbReference>
<dbReference type="Gene3D" id="1.10.40.30">
    <property type="entry name" value="Fumarase/aspartase (C-terminal domain)"/>
    <property type="match status" value="1"/>
</dbReference>
<evidence type="ECO:0000256" key="2">
    <source>
        <dbReference type="ARBA" id="ARBA00004734"/>
    </source>
</evidence>
<dbReference type="PROSITE" id="PS00163">
    <property type="entry name" value="FUMARATE_LYASES"/>
    <property type="match status" value="1"/>
</dbReference>
<name>A0A382S236_9ZZZZ</name>
<dbReference type="GO" id="GO:0005829">
    <property type="term" value="C:cytosol"/>
    <property type="evidence" value="ECO:0007669"/>
    <property type="project" value="TreeGrafter"/>
</dbReference>
<evidence type="ECO:0000259" key="11">
    <source>
        <dbReference type="SMART" id="SM00998"/>
    </source>
</evidence>
<dbReference type="PRINTS" id="PR00149">
    <property type="entry name" value="FUMRATELYASE"/>
</dbReference>
<evidence type="ECO:0000256" key="9">
    <source>
        <dbReference type="ARBA" id="ARBA00030717"/>
    </source>
</evidence>
<feature type="non-terminal residue" evidence="12">
    <location>
        <position position="1"/>
    </location>
</feature>
<dbReference type="InterPro" id="IPR004769">
    <property type="entry name" value="Pur_lyase"/>
</dbReference>
<evidence type="ECO:0000256" key="5">
    <source>
        <dbReference type="ARBA" id="ARBA00017058"/>
    </source>
</evidence>
<dbReference type="GO" id="GO:0044208">
    <property type="term" value="P:'de novo' AMP biosynthetic process"/>
    <property type="evidence" value="ECO:0007669"/>
    <property type="project" value="UniProtKB-UniPathway"/>
</dbReference>
<dbReference type="EC" id="4.3.2.2" evidence="4"/>
<dbReference type="InterPro" id="IPR008948">
    <property type="entry name" value="L-Aspartase-like"/>
</dbReference>
<dbReference type="GO" id="GO:0070626">
    <property type="term" value="F:(S)-2-(5-amino-1-(5-phospho-D-ribosyl)imidazole-4-carboxamido) succinate lyase (fumarate-forming) activity"/>
    <property type="evidence" value="ECO:0007669"/>
    <property type="project" value="TreeGrafter"/>
</dbReference>
<dbReference type="FunFam" id="1.10.40.30:FF:000007">
    <property type="entry name" value="Adenylosuccinate lyase"/>
    <property type="match status" value="1"/>
</dbReference>
<dbReference type="UniPathway" id="UPA00075">
    <property type="reaction ID" value="UER00336"/>
</dbReference>
<dbReference type="EMBL" id="UINC01125638">
    <property type="protein sequence ID" value="SVD03602.1"/>
    <property type="molecule type" value="Genomic_DNA"/>
</dbReference>
<comment type="pathway">
    <text evidence="1">Purine metabolism; IMP biosynthesis via de novo pathway; 5-amino-1-(5-phospho-D-ribosyl)imidazole-4-carboxamide from 5-amino-1-(5-phospho-D-ribosyl)imidazole-4-carboxylate: step 2/2.</text>
</comment>
<protein>
    <recommendedName>
        <fullName evidence="5">Adenylosuccinate lyase</fullName>
        <ecNumber evidence="4">4.3.2.2</ecNumber>
    </recommendedName>
    <alternativeName>
        <fullName evidence="9">Adenylosuccinase</fullName>
    </alternativeName>
</protein>
<dbReference type="NCBIfam" id="TIGR00928">
    <property type="entry name" value="purB"/>
    <property type="match status" value="1"/>
</dbReference>
<proteinExistence type="inferred from homology"/>
<dbReference type="AlphaFoldDB" id="A0A382S236"/>
<organism evidence="12">
    <name type="scientific">marine metagenome</name>
    <dbReference type="NCBI Taxonomy" id="408172"/>
    <lineage>
        <taxon>unclassified sequences</taxon>
        <taxon>metagenomes</taxon>
        <taxon>ecological metagenomes</taxon>
    </lineage>
</organism>
<feature type="domain" description="Adenylosuccinate lyase C-terminal" evidence="11">
    <location>
        <begin position="204"/>
        <end position="284"/>
    </location>
</feature>
<comment type="catalytic activity">
    <reaction evidence="10">
        <text>N(6)-(1,2-dicarboxyethyl)-AMP = fumarate + AMP</text>
        <dbReference type="Rhea" id="RHEA:16853"/>
        <dbReference type="ChEBI" id="CHEBI:29806"/>
        <dbReference type="ChEBI" id="CHEBI:57567"/>
        <dbReference type="ChEBI" id="CHEBI:456215"/>
        <dbReference type="EC" id="4.3.2.2"/>
    </reaction>
    <physiologicalReaction direction="left-to-right" evidence="10">
        <dbReference type="Rhea" id="RHEA:16854"/>
    </physiologicalReaction>
</comment>
<dbReference type="Pfam" id="PF10397">
    <property type="entry name" value="ADSL_C"/>
    <property type="match status" value="1"/>
</dbReference>
<dbReference type="InterPro" id="IPR020557">
    <property type="entry name" value="Fumarate_lyase_CS"/>
</dbReference>
<gene>
    <name evidence="12" type="ORF">METZ01_LOCUS356456</name>
</gene>
<dbReference type="PANTHER" id="PTHR43172">
    <property type="entry name" value="ADENYLOSUCCINATE LYASE"/>
    <property type="match status" value="1"/>
</dbReference>
<evidence type="ECO:0000256" key="8">
    <source>
        <dbReference type="ARBA" id="ARBA00024477"/>
    </source>
</evidence>
<dbReference type="Gene3D" id="1.20.200.10">
    <property type="entry name" value="Fumarase/aspartase (Central domain)"/>
    <property type="match status" value="1"/>
</dbReference>
<dbReference type="InterPro" id="IPR000362">
    <property type="entry name" value="Fumarate_lyase_fam"/>
</dbReference>
<evidence type="ECO:0000256" key="10">
    <source>
        <dbReference type="ARBA" id="ARBA00049115"/>
    </source>
</evidence>
<comment type="similarity">
    <text evidence="3">Belongs to the lyase 1 family. Adenylosuccinate lyase subfamily.</text>
</comment>
<evidence type="ECO:0000256" key="6">
    <source>
        <dbReference type="ARBA" id="ARBA00022755"/>
    </source>
</evidence>
<comment type="pathway">
    <text evidence="2">Purine metabolism; AMP biosynthesis via de novo pathway; AMP from IMP: step 2/2.</text>
</comment>
<evidence type="ECO:0000313" key="12">
    <source>
        <dbReference type="EMBL" id="SVD03602.1"/>
    </source>
</evidence>
<dbReference type="InterPro" id="IPR022761">
    <property type="entry name" value="Fumarate_lyase_N"/>
</dbReference>
<dbReference type="GO" id="GO:0004018">
    <property type="term" value="F:N6-(1,2-dicarboxyethyl)AMP AMP-lyase (fumarate-forming) activity"/>
    <property type="evidence" value="ECO:0007669"/>
    <property type="project" value="InterPro"/>
</dbReference>
<dbReference type="UniPathway" id="UPA00074">
    <property type="reaction ID" value="UER00132"/>
</dbReference>
<comment type="catalytic activity">
    <reaction evidence="8">
        <text>(2S)-2-[5-amino-1-(5-phospho-beta-D-ribosyl)imidazole-4-carboxamido]succinate = 5-amino-1-(5-phospho-beta-D-ribosyl)imidazole-4-carboxamide + fumarate</text>
        <dbReference type="Rhea" id="RHEA:23920"/>
        <dbReference type="ChEBI" id="CHEBI:29806"/>
        <dbReference type="ChEBI" id="CHEBI:58443"/>
        <dbReference type="ChEBI" id="CHEBI:58475"/>
        <dbReference type="EC" id="4.3.2.2"/>
    </reaction>
    <physiologicalReaction direction="left-to-right" evidence="8">
        <dbReference type="Rhea" id="RHEA:23921"/>
    </physiologicalReaction>
</comment>
<dbReference type="Pfam" id="PF00206">
    <property type="entry name" value="Lyase_1"/>
    <property type="match status" value="1"/>
</dbReference>